<organism evidence="2 3">
    <name type="scientific">Litoreibacter ponti</name>
    <dbReference type="NCBI Taxonomy" id="1510457"/>
    <lineage>
        <taxon>Bacteria</taxon>
        <taxon>Pseudomonadati</taxon>
        <taxon>Pseudomonadota</taxon>
        <taxon>Alphaproteobacteria</taxon>
        <taxon>Rhodobacterales</taxon>
        <taxon>Roseobacteraceae</taxon>
        <taxon>Litoreibacter</taxon>
    </lineage>
</organism>
<dbReference type="PROSITE" id="PS51354">
    <property type="entry name" value="GLUTAREDOXIN_2"/>
    <property type="match status" value="1"/>
</dbReference>
<protein>
    <submittedName>
        <fullName evidence="2">Monothiol glutaredoxin</fullName>
    </submittedName>
</protein>
<gene>
    <name evidence="2" type="ORF">C8N43_0865</name>
</gene>
<proteinExistence type="predicted"/>
<evidence type="ECO:0000313" key="2">
    <source>
        <dbReference type="EMBL" id="PTX56212.1"/>
    </source>
</evidence>
<reference evidence="2 3" key="1">
    <citation type="submission" date="2018-04" db="EMBL/GenBank/DDBJ databases">
        <title>Genomic Encyclopedia of Archaeal and Bacterial Type Strains, Phase II (KMG-II): from individual species to whole genera.</title>
        <authorList>
            <person name="Goeker M."/>
        </authorList>
    </citation>
    <scope>NUCLEOTIDE SEQUENCE [LARGE SCALE GENOMIC DNA]</scope>
    <source>
        <strain evidence="2 3">DSM 100977</strain>
    </source>
</reference>
<dbReference type="InterPro" id="IPR036249">
    <property type="entry name" value="Thioredoxin-like_sf"/>
</dbReference>
<evidence type="ECO:0000259" key="1">
    <source>
        <dbReference type="Pfam" id="PF00462"/>
    </source>
</evidence>
<dbReference type="RefSeq" id="WP_107844433.1">
    <property type="nucleotide sequence ID" value="NZ_QBKS01000001.1"/>
</dbReference>
<comment type="caution">
    <text evidence="2">The sequence shown here is derived from an EMBL/GenBank/DDBJ whole genome shotgun (WGS) entry which is preliminary data.</text>
</comment>
<dbReference type="Pfam" id="PF00462">
    <property type="entry name" value="Glutaredoxin"/>
    <property type="match status" value="1"/>
</dbReference>
<evidence type="ECO:0000313" key="3">
    <source>
        <dbReference type="Proteomes" id="UP000243978"/>
    </source>
</evidence>
<dbReference type="EMBL" id="QBKS01000001">
    <property type="protein sequence ID" value="PTX56212.1"/>
    <property type="molecule type" value="Genomic_DNA"/>
</dbReference>
<dbReference type="Proteomes" id="UP000243978">
    <property type="component" value="Unassembled WGS sequence"/>
</dbReference>
<feature type="domain" description="Glutaredoxin" evidence="1">
    <location>
        <begin position="34"/>
        <end position="82"/>
    </location>
</feature>
<sequence>MADTVQEHVDEILKEHRVVLFMNGTVETPADAESAMARDILSAIKVAFFPVDVSRQPVIAQEVSTRSGMPKMAQLFIDGGFIVDSFLMPDAVASEDFDKILDARNVSYDAEMMQTMRDMNQ</sequence>
<dbReference type="Gene3D" id="3.40.30.10">
    <property type="entry name" value="Glutaredoxin"/>
    <property type="match status" value="1"/>
</dbReference>
<dbReference type="AlphaFoldDB" id="A0A2T6BJJ8"/>
<keyword evidence="3" id="KW-1185">Reference proteome</keyword>
<accession>A0A2T6BJJ8</accession>
<dbReference type="SUPFAM" id="SSF52833">
    <property type="entry name" value="Thioredoxin-like"/>
    <property type="match status" value="1"/>
</dbReference>
<name>A0A2T6BJJ8_9RHOB</name>
<dbReference type="OrthoDB" id="7854129at2"/>
<dbReference type="InterPro" id="IPR002109">
    <property type="entry name" value="Glutaredoxin"/>
</dbReference>